<dbReference type="InterPro" id="IPR051163">
    <property type="entry name" value="Sodium:Solute_Symporter_SSF"/>
</dbReference>
<evidence type="ECO:0000256" key="1">
    <source>
        <dbReference type="ARBA" id="ARBA00004651"/>
    </source>
</evidence>
<evidence type="ECO:0000256" key="5">
    <source>
        <dbReference type="ARBA" id="ARBA00023065"/>
    </source>
</evidence>
<keyword evidence="8" id="KW-1185">Reference proteome</keyword>
<dbReference type="PANTHER" id="PTHR42985">
    <property type="entry name" value="SODIUM-COUPLED MONOCARBOXYLATE TRANSPORTER"/>
    <property type="match status" value="1"/>
</dbReference>
<keyword evidence="2" id="KW-0813">Transport</keyword>
<evidence type="ECO:0000256" key="4">
    <source>
        <dbReference type="ARBA" id="ARBA00023053"/>
    </source>
</evidence>
<dbReference type="RefSeq" id="XP_035826896.1">
    <property type="nucleotide sequence ID" value="XM_035971003.1"/>
</dbReference>
<protein>
    <submittedName>
        <fullName evidence="9">Sodium-dependent multivitamin transporter</fullName>
    </submittedName>
</protein>
<evidence type="ECO:0000256" key="7">
    <source>
        <dbReference type="SAM" id="Phobius"/>
    </source>
</evidence>
<evidence type="ECO:0000313" key="9">
    <source>
        <dbReference type="RefSeq" id="XP_035826896.1"/>
    </source>
</evidence>
<accession>A0ABM1VWV4</accession>
<dbReference type="Proteomes" id="UP000694888">
    <property type="component" value="Unplaced"/>
</dbReference>
<keyword evidence="6" id="KW-0739">Sodium transport</keyword>
<organism evidence="8 9">
    <name type="scientific">Aplysia californica</name>
    <name type="common">California sea hare</name>
    <dbReference type="NCBI Taxonomy" id="6500"/>
    <lineage>
        <taxon>Eukaryota</taxon>
        <taxon>Metazoa</taxon>
        <taxon>Spiralia</taxon>
        <taxon>Lophotrochozoa</taxon>
        <taxon>Mollusca</taxon>
        <taxon>Gastropoda</taxon>
        <taxon>Heterobranchia</taxon>
        <taxon>Euthyneura</taxon>
        <taxon>Tectipleura</taxon>
        <taxon>Aplysiida</taxon>
        <taxon>Aplysioidea</taxon>
        <taxon>Aplysiidae</taxon>
        <taxon>Aplysia</taxon>
    </lineage>
</organism>
<name>A0ABM1VWV4_APLCA</name>
<keyword evidence="4" id="KW-0915">Sodium</keyword>
<sequence>MGHLLNALSIMGHTHQHLTAFRKDAQRYALPYDYKGVCDVEAGNSKLLYGEDGAVVGAVVGEATSMWLAIGSYNYGIPAKRMPFPNGTCTADLVNGSMTTVAMTTALTTSATTFTTGMMPEESPISPGLQWLYSISYLWYTGIGMIIVVVVGLPVSFLTGANSTHDIPAKYQIPVFSRIFCCLPNSWLRGLACNRDFPNPEDIRADEKDEEIIIDAPEKKKVPEDFTKKFGHDNISFDPKL</sequence>
<keyword evidence="5" id="KW-0406">Ion transport</keyword>
<evidence type="ECO:0000256" key="2">
    <source>
        <dbReference type="ARBA" id="ARBA00022448"/>
    </source>
</evidence>
<keyword evidence="3" id="KW-1003">Cell membrane</keyword>
<keyword evidence="7" id="KW-0812">Transmembrane</keyword>
<keyword evidence="7" id="KW-0472">Membrane</keyword>
<feature type="non-terminal residue" evidence="9">
    <location>
        <position position="241"/>
    </location>
</feature>
<proteinExistence type="predicted"/>
<comment type="subcellular location">
    <subcellularLocation>
        <location evidence="1">Cell membrane</location>
        <topology evidence="1">Multi-pass membrane protein</topology>
    </subcellularLocation>
</comment>
<evidence type="ECO:0000313" key="8">
    <source>
        <dbReference type="Proteomes" id="UP000694888"/>
    </source>
</evidence>
<evidence type="ECO:0000256" key="3">
    <source>
        <dbReference type="ARBA" id="ARBA00022475"/>
    </source>
</evidence>
<reference evidence="9" key="1">
    <citation type="submission" date="2025-08" db="UniProtKB">
        <authorList>
            <consortium name="RefSeq"/>
        </authorList>
    </citation>
    <scope>IDENTIFICATION</scope>
</reference>
<dbReference type="PANTHER" id="PTHR42985:SF40">
    <property type="entry name" value="LD47995P-RELATED"/>
    <property type="match status" value="1"/>
</dbReference>
<gene>
    <name evidence="9" type="primary">LOC101855656</name>
</gene>
<keyword evidence="7" id="KW-1133">Transmembrane helix</keyword>
<feature type="transmembrane region" description="Helical" evidence="7">
    <location>
        <begin position="137"/>
        <end position="158"/>
    </location>
</feature>
<dbReference type="GeneID" id="101855656"/>
<evidence type="ECO:0000256" key="6">
    <source>
        <dbReference type="ARBA" id="ARBA00023201"/>
    </source>
</evidence>